<dbReference type="AlphaFoldDB" id="A0A7C3SK67"/>
<reference evidence="8" key="1">
    <citation type="journal article" date="2020" name="mSystems">
        <title>Genome- and Community-Level Interaction Insights into Carbon Utilization and Element Cycling Functions of Hydrothermarchaeota in Hydrothermal Sediment.</title>
        <authorList>
            <person name="Zhou Z."/>
            <person name="Liu Y."/>
            <person name="Xu W."/>
            <person name="Pan J."/>
            <person name="Luo Z.H."/>
            <person name="Li M."/>
        </authorList>
    </citation>
    <scope>NUCLEOTIDE SEQUENCE [LARGE SCALE GENOMIC DNA]</scope>
    <source>
        <strain evidence="8">SpSt-776</strain>
    </source>
</reference>
<keyword evidence="4 6" id="KW-1133">Transmembrane helix</keyword>
<dbReference type="Pfam" id="PF05140">
    <property type="entry name" value="ResB"/>
    <property type="match status" value="2"/>
</dbReference>
<dbReference type="PANTHER" id="PTHR31566">
    <property type="entry name" value="CYTOCHROME C BIOGENESIS PROTEIN CCS1, CHLOROPLASTIC"/>
    <property type="match status" value="1"/>
</dbReference>
<dbReference type="GO" id="GO:0016020">
    <property type="term" value="C:membrane"/>
    <property type="evidence" value="ECO:0007669"/>
    <property type="project" value="UniProtKB-SubCell"/>
</dbReference>
<evidence type="ECO:0000256" key="5">
    <source>
        <dbReference type="ARBA" id="ARBA00023136"/>
    </source>
</evidence>
<proteinExistence type="predicted"/>
<feature type="transmembrane region" description="Helical" evidence="6">
    <location>
        <begin position="21"/>
        <end position="39"/>
    </location>
</feature>
<evidence type="ECO:0000256" key="3">
    <source>
        <dbReference type="ARBA" id="ARBA00022748"/>
    </source>
</evidence>
<dbReference type="GO" id="GO:0017004">
    <property type="term" value="P:cytochrome complex assembly"/>
    <property type="evidence" value="ECO:0007669"/>
    <property type="project" value="UniProtKB-KW"/>
</dbReference>
<feature type="transmembrane region" description="Helical" evidence="6">
    <location>
        <begin position="385"/>
        <end position="404"/>
    </location>
</feature>
<evidence type="ECO:0000259" key="7">
    <source>
        <dbReference type="Pfam" id="PF05140"/>
    </source>
</evidence>
<evidence type="ECO:0000256" key="4">
    <source>
        <dbReference type="ARBA" id="ARBA00022989"/>
    </source>
</evidence>
<feature type="domain" description="ResB-like" evidence="7">
    <location>
        <begin position="20"/>
        <end position="331"/>
    </location>
</feature>
<name>A0A7C3SK67_9BACT</name>
<feature type="transmembrane region" description="Helical" evidence="6">
    <location>
        <begin position="166"/>
        <end position="185"/>
    </location>
</feature>
<gene>
    <name evidence="8" type="ORF">ENV62_03135</name>
</gene>
<organism evidence="8">
    <name type="scientific">Desulfobacca acetoxidans</name>
    <dbReference type="NCBI Taxonomy" id="60893"/>
    <lineage>
        <taxon>Bacteria</taxon>
        <taxon>Pseudomonadati</taxon>
        <taxon>Thermodesulfobacteriota</taxon>
        <taxon>Desulfobaccia</taxon>
        <taxon>Desulfobaccales</taxon>
        <taxon>Desulfobaccaceae</taxon>
        <taxon>Desulfobacca</taxon>
    </lineage>
</organism>
<evidence type="ECO:0000256" key="1">
    <source>
        <dbReference type="ARBA" id="ARBA00004141"/>
    </source>
</evidence>
<keyword evidence="3" id="KW-0201">Cytochrome c-type biogenesis</keyword>
<evidence type="ECO:0000313" key="8">
    <source>
        <dbReference type="EMBL" id="HGB14218.1"/>
    </source>
</evidence>
<keyword evidence="5 6" id="KW-0472">Membrane</keyword>
<feature type="domain" description="ResB-like" evidence="7">
    <location>
        <begin position="365"/>
        <end position="416"/>
    </location>
</feature>
<dbReference type="EMBL" id="DTHB01000026">
    <property type="protein sequence ID" value="HGB14218.1"/>
    <property type="molecule type" value="Genomic_DNA"/>
</dbReference>
<dbReference type="PANTHER" id="PTHR31566:SF0">
    <property type="entry name" value="CYTOCHROME C BIOGENESIS PROTEIN CCS1, CHLOROPLASTIC"/>
    <property type="match status" value="1"/>
</dbReference>
<feature type="transmembrane region" description="Helical" evidence="6">
    <location>
        <begin position="73"/>
        <end position="93"/>
    </location>
</feature>
<dbReference type="InterPro" id="IPR023494">
    <property type="entry name" value="Cyt_c_bgen_Ccs1/CcsB/ResB"/>
</dbReference>
<accession>A0A7C3SK67</accession>
<sequence length="460" mass="51622">MSKPLFNLSSRLWGSLTSIRLTLLLLLVLVLMAVLGTLVPQGEPLPNYLARFGPRWGLFIWRVGLTRLYESPWLLLPMGVLALNLSACVLRGLPRAIQRVSRPFSWEAARNLPERGRFYLAARQDPEALVSRVLRQELGRPEQITLEGRQVAFLLERGRFRPLGPYLIHLSLLLILIGGLVGKLWGLEGRLWLAEGETARAFLLPDNREQPLDFAVRLDKFQVNYYEQGIPAEFRADLTILRNGTEVSKAVCRVNEPVTVGGLTFYQSSYGTQPDGPVKFRVCQGQDCHAMEVPVRQSVTLPDGQAQIMVVRVDGNLQGLGPAVQVAVKSGPEHPRIFWVSQNHPELADRGGSPFFQPGPHRFQAEAIPFKFYSVFQVRRDPGVWWVYSGFLLFLPGFFLAFLVPAQRWAVVLQPTTEGFWEGRLLGASPRAREAFAAKTARLLTRLNEGDNGLTLRKPA</sequence>
<dbReference type="InterPro" id="IPR007816">
    <property type="entry name" value="ResB-like_domain"/>
</dbReference>
<evidence type="ECO:0000256" key="2">
    <source>
        <dbReference type="ARBA" id="ARBA00022692"/>
    </source>
</evidence>
<comment type="caution">
    <text evidence="8">The sequence shown here is derived from an EMBL/GenBank/DDBJ whole genome shotgun (WGS) entry which is preliminary data.</text>
</comment>
<evidence type="ECO:0000256" key="6">
    <source>
        <dbReference type="SAM" id="Phobius"/>
    </source>
</evidence>
<comment type="subcellular location">
    <subcellularLocation>
        <location evidence="1">Membrane</location>
        <topology evidence="1">Multi-pass membrane protein</topology>
    </subcellularLocation>
</comment>
<protein>
    <recommendedName>
        <fullName evidence="7">ResB-like domain-containing protein</fullName>
    </recommendedName>
</protein>
<keyword evidence="2 6" id="KW-0812">Transmembrane</keyword>